<sequence>MAACGEDARIVVPFKPTLFHMSLAKLAIRLYNEFGFEIIEKTLAEMEYGNVPESDEGSPKNFPIVRSRVKENLLLIPTILRSKVLAEVERVANEVWGGIGIHNTIDGLDYAKCSLFWRSEGTIDRTKTAQEITQNQNVDITARFEIACMYCLANQVQTLWAELKANGKTEKYEEPSKCGMVPKMLPFWVRWILEGAQVPWPQAAQEFLLPRWFPARHNSLSSSHFRALMPGERRILLPHLGHLCKADDLRFCLYVLTKEEQEKVLESSCIEVLQLHMNWPLARDFLKIAEKTWNFLIEYSFCIVLENLLDRRDRTDFDFERLAEEFWKRSPTRFKEYAKNSGSKKISKFIEERKTKRKVDSHDGTEGSKRFRNNL</sequence>
<protein>
    <submittedName>
        <fullName evidence="3">Uncharacterized protein</fullName>
    </submittedName>
</protein>
<dbReference type="EMBL" id="BGPR01114191">
    <property type="protein sequence ID" value="GBN00242.1"/>
    <property type="molecule type" value="Genomic_DNA"/>
</dbReference>
<dbReference type="EMBL" id="BGPR01114196">
    <property type="protein sequence ID" value="GBN00259.1"/>
    <property type="molecule type" value="Genomic_DNA"/>
</dbReference>
<gene>
    <name evidence="2" type="ORF">AVEN_196722_1</name>
    <name evidence="3" type="ORF">AVEN_260235_1</name>
</gene>
<reference evidence="3 4" key="1">
    <citation type="journal article" date="2019" name="Sci. Rep.">
        <title>Orb-weaving spider Araneus ventricosus genome elucidates the spidroin gene catalogue.</title>
        <authorList>
            <person name="Kono N."/>
            <person name="Nakamura H."/>
            <person name="Ohtoshi R."/>
            <person name="Moran D.A.P."/>
            <person name="Shinohara A."/>
            <person name="Yoshida Y."/>
            <person name="Fujiwara M."/>
            <person name="Mori M."/>
            <person name="Tomita M."/>
            <person name="Arakawa K."/>
        </authorList>
    </citation>
    <scope>NUCLEOTIDE SEQUENCE [LARGE SCALE GENOMIC DNA]</scope>
</reference>
<proteinExistence type="predicted"/>
<name>A0A4Y2KE51_ARAVE</name>
<dbReference type="OrthoDB" id="6437663at2759"/>
<organism evidence="3 4">
    <name type="scientific">Araneus ventricosus</name>
    <name type="common">Orbweaver spider</name>
    <name type="synonym">Epeira ventricosa</name>
    <dbReference type="NCBI Taxonomy" id="182803"/>
    <lineage>
        <taxon>Eukaryota</taxon>
        <taxon>Metazoa</taxon>
        <taxon>Ecdysozoa</taxon>
        <taxon>Arthropoda</taxon>
        <taxon>Chelicerata</taxon>
        <taxon>Arachnida</taxon>
        <taxon>Araneae</taxon>
        <taxon>Araneomorphae</taxon>
        <taxon>Entelegynae</taxon>
        <taxon>Araneoidea</taxon>
        <taxon>Araneidae</taxon>
        <taxon>Araneus</taxon>
    </lineage>
</organism>
<evidence type="ECO:0000313" key="2">
    <source>
        <dbReference type="EMBL" id="GBN00242.1"/>
    </source>
</evidence>
<dbReference type="Proteomes" id="UP000499080">
    <property type="component" value="Unassembled WGS sequence"/>
</dbReference>
<dbReference type="AlphaFoldDB" id="A0A4Y2KE51"/>
<evidence type="ECO:0000313" key="3">
    <source>
        <dbReference type="EMBL" id="GBN00259.1"/>
    </source>
</evidence>
<feature type="compositionally biased region" description="Basic and acidic residues" evidence="1">
    <location>
        <begin position="356"/>
        <end position="369"/>
    </location>
</feature>
<feature type="region of interest" description="Disordered" evidence="1">
    <location>
        <begin position="356"/>
        <end position="375"/>
    </location>
</feature>
<keyword evidence="4" id="KW-1185">Reference proteome</keyword>
<evidence type="ECO:0000313" key="4">
    <source>
        <dbReference type="Proteomes" id="UP000499080"/>
    </source>
</evidence>
<evidence type="ECO:0000256" key="1">
    <source>
        <dbReference type="SAM" id="MobiDB-lite"/>
    </source>
</evidence>
<comment type="caution">
    <text evidence="3">The sequence shown here is derived from an EMBL/GenBank/DDBJ whole genome shotgun (WGS) entry which is preliminary data.</text>
</comment>
<accession>A0A4Y2KE51</accession>